<comment type="caution">
    <text evidence="2">The sequence shown here is derived from an EMBL/GenBank/DDBJ whole genome shotgun (WGS) entry which is preliminary data.</text>
</comment>
<feature type="compositionally biased region" description="Basic residues" evidence="1">
    <location>
        <begin position="34"/>
        <end position="47"/>
    </location>
</feature>
<feature type="region of interest" description="Disordered" evidence="1">
    <location>
        <begin position="34"/>
        <end position="55"/>
    </location>
</feature>
<evidence type="ECO:0000313" key="2">
    <source>
        <dbReference type="EMBL" id="KAF6327582.1"/>
    </source>
</evidence>
<proteinExistence type="predicted"/>
<dbReference type="EMBL" id="JACAGC010000012">
    <property type="protein sequence ID" value="KAF6327582.1"/>
    <property type="molecule type" value="Genomic_DNA"/>
</dbReference>
<evidence type="ECO:0000256" key="1">
    <source>
        <dbReference type="SAM" id="MobiDB-lite"/>
    </source>
</evidence>
<protein>
    <submittedName>
        <fullName evidence="2">Uncharacterized protein</fullName>
    </submittedName>
</protein>
<gene>
    <name evidence="2" type="ORF">mRhiFer1_008293</name>
</gene>
<accession>A0A7J7VQZ4</accession>
<dbReference type="AlphaFoldDB" id="A0A7J7VQZ4"/>
<reference evidence="2 3" key="1">
    <citation type="journal article" date="2020" name="Nature">
        <title>Six reference-quality genomes reveal evolution of bat adaptations.</title>
        <authorList>
            <person name="Jebb D."/>
            <person name="Huang Z."/>
            <person name="Pippel M."/>
            <person name="Hughes G.M."/>
            <person name="Lavrichenko K."/>
            <person name="Devanna P."/>
            <person name="Winkler S."/>
            <person name="Jermiin L.S."/>
            <person name="Skirmuntt E.C."/>
            <person name="Katzourakis A."/>
            <person name="Burkitt-Gray L."/>
            <person name="Ray D.A."/>
            <person name="Sullivan K.A.M."/>
            <person name="Roscito J.G."/>
            <person name="Kirilenko B.M."/>
            <person name="Davalos L.M."/>
            <person name="Corthals A.P."/>
            <person name="Power M.L."/>
            <person name="Jones G."/>
            <person name="Ransome R.D."/>
            <person name="Dechmann D.K.N."/>
            <person name="Locatelli A.G."/>
            <person name="Puechmaille S.J."/>
            <person name="Fedrigo O."/>
            <person name="Jarvis E.D."/>
            <person name="Hiller M."/>
            <person name="Vernes S.C."/>
            <person name="Myers E.W."/>
            <person name="Teeling E.C."/>
        </authorList>
    </citation>
    <scope>NUCLEOTIDE SEQUENCE [LARGE SCALE GENOMIC DNA]</scope>
    <source>
        <strain evidence="2">MRhiFer1</strain>
        <tissue evidence="2">Lung</tissue>
    </source>
</reference>
<dbReference type="Proteomes" id="UP000585614">
    <property type="component" value="Unassembled WGS sequence"/>
</dbReference>
<name>A0A7J7VQZ4_RHIFE</name>
<organism evidence="2 3">
    <name type="scientific">Rhinolophus ferrumequinum</name>
    <name type="common">Greater horseshoe bat</name>
    <dbReference type="NCBI Taxonomy" id="59479"/>
    <lineage>
        <taxon>Eukaryota</taxon>
        <taxon>Metazoa</taxon>
        <taxon>Chordata</taxon>
        <taxon>Craniata</taxon>
        <taxon>Vertebrata</taxon>
        <taxon>Euteleostomi</taxon>
        <taxon>Mammalia</taxon>
        <taxon>Eutheria</taxon>
        <taxon>Laurasiatheria</taxon>
        <taxon>Chiroptera</taxon>
        <taxon>Yinpterochiroptera</taxon>
        <taxon>Rhinolophoidea</taxon>
        <taxon>Rhinolophidae</taxon>
        <taxon>Rhinolophinae</taxon>
        <taxon>Rhinolophus</taxon>
    </lineage>
</organism>
<sequence>MTTQGYEGLFPHKINVCFIKLNYKVINKHSHNVQQVKRKQKSQRRRDYRPGTVPSDTAGAGMHLCEQRACVPVTCFFVRGFTARGINNTGRTGCVSLACQHLPLDCQFTGLKGLLSQCPGFDYCYT</sequence>
<evidence type="ECO:0000313" key="3">
    <source>
        <dbReference type="Proteomes" id="UP000585614"/>
    </source>
</evidence>